<evidence type="ECO:0000313" key="4">
    <source>
        <dbReference type="EMBL" id="MBV6343296.1"/>
    </source>
</evidence>
<keyword evidence="5" id="KW-1185">Reference proteome</keyword>
<feature type="non-terminal residue" evidence="4">
    <location>
        <position position="1"/>
    </location>
</feature>
<organism evidence="4 5">
    <name type="scientific">Candidatus Magnetobacterium casense</name>
    <dbReference type="NCBI Taxonomy" id="1455061"/>
    <lineage>
        <taxon>Bacteria</taxon>
        <taxon>Pseudomonadati</taxon>
        <taxon>Nitrospirota</taxon>
        <taxon>Thermodesulfovibrionia</taxon>
        <taxon>Thermodesulfovibrionales</taxon>
        <taxon>Candidatus Magnetobacteriaceae</taxon>
        <taxon>Candidatus Magnetobacterium</taxon>
    </lineage>
</organism>
<feature type="domain" description="S1 motif" evidence="3">
    <location>
        <begin position="142"/>
        <end position="210"/>
    </location>
</feature>
<sequence length="477" mass="54024">NAPDPVKGHLSALRHRLYELPVDVIEYALEYLTLLLSKSRALMMRAQKSLQESFEAGTTVEGKIVDKTKGGFFVDIYGVRAFLPASQYDVKPAKTEVIGVVCPFKVIKIGNKMNNVIVSRRAVIEEEREKKKQITRATIKEGSLIKGFVKNVTDYGVFVDLGEIDGLLHISDISWGRINHPSEFFNVNDEVEVVVLKYEPETEKITLGYKQKRPDPWLDVENKYTEGKVVEGKVVGITDYGAFIEIEEGVEGLVHVSELDWSTRPGHPSKYLEVGRLVNVVVLKIEKENRRISLGIKQLKPKPWDLVAERYTVNQRVTGKVRTITDFGVFVGMPEGVDALIHISDISWTKHIKHPSEVFKLRQKVEAIVLSLEPEKERMLLGIKQLTQDPWVGDIPERFKVGDEVNCKILRITEHGLFVEIEGCVEGLIYASEIAKQQDKDYAEGEIIKSKIIKLDIDQRKIGLSMINYTKKGSKEE</sequence>
<dbReference type="GO" id="GO:0005840">
    <property type="term" value="C:ribosome"/>
    <property type="evidence" value="ECO:0007669"/>
    <property type="project" value="UniProtKB-KW"/>
</dbReference>
<dbReference type="InterPro" id="IPR050437">
    <property type="entry name" value="Ribos_protein_bS1-like"/>
</dbReference>
<reference evidence="4 5" key="1">
    <citation type="journal article" date="2020" name="J Geophys Res Biogeosci">
        <title>Magnetotaxis as an Adaptation to Enable Bacterial Shuttling of Microbial Sulfur and Sulfur Cycling Across Aquatic Oxic#Anoxic Interfaces.</title>
        <authorList>
            <person name="Li J."/>
            <person name="Liu P."/>
            <person name="Wang J."/>
            <person name="Roberts A.P."/>
            <person name="Pan Y."/>
        </authorList>
    </citation>
    <scope>NUCLEOTIDE SEQUENCE [LARGE SCALE GENOMIC DNA]</scope>
    <source>
        <strain evidence="4 5">MYR-1_YQ</strain>
    </source>
</reference>
<accession>A0ABS6S381</accession>
<dbReference type="PROSITE" id="PS50126">
    <property type="entry name" value="S1"/>
    <property type="match status" value="5"/>
</dbReference>
<keyword evidence="1 4" id="KW-0689">Ribosomal protein</keyword>
<dbReference type="InterPro" id="IPR003029">
    <property type="entry name" value="S1_domain"/>
</dbReference>
<dbReference type="RefSeq" id="WP_218253905.1">
    <property type="nucleotide sequence ID" value="NZ_JABXWD010000522.1"/>
</dbReference>
<evidence type="ECO:0000256" key="1">
    <source>
        <dbReference type="ARBA" id="ARBA00022980"/>
    </source>
</evidence>
<dbReference type="PANTHER" id="PTHR10724">
    <property type="entry name" value="30S RIBOSOMAL PROTEIN S1"/>
    <property type="match status" value="1"/>
</dbReference>
<evidence type="ECO:0000313" key="5">
    <source>
        <dbReference type="Proteomes" id="UP001196980"/>
    </source>
</evidence>
<name>A0ABS6S381_9BACT</name>
<feature type="domain" description="S1 motif" evidence="3">
    <location>
        <begin position="57"/>
        <end position="121"/>
    </location>
</feature>
<protein>
    <submittedName>
        <fullName evidence="4">30S ribosomal protein S1</fullName>
    </submittedName>
</protein>
<feature type="domain" description="S1 motif" evidence="3">
    <location>
        <begin position="227"/>
        <end position="297"/>
    </location>
</feature>
<dbReference type="Pfam" id="PF00575">
    <property type="entry name" value="S1"/>
    <property type="match status" value="5"/>
</dbReference>
<feature type="domain" description="S1 motif" evidence="3">
    <location>
        <begin position="314"/>
        <end position="384"/>
    </location>
</feature>
<evidence type="ECO:0000259" key="3">
    <source>
        <dbReference type="PROSITE" id="PS50126"/>
    </source>
</evidence>
<evidence type="ECO:0000256" key="2">
    <source>
        <dbReference type="ARBA" id="ARBA00023274"/>
    </source>
</evidence>
<dbReference type="SMART" id="SM00316">
    <property type="entry name" value="S1"/>
    <property type="match status" value="5"/>
</dbReference>
<dbReference type="PANTHER" id="PTHR10724:SF7">
    <property type="entry name" value="SMALL RIBOSOMAL SUBUNIT PROTEIN BS1C"/>
    <property type="match status" value="1"/>
</dbReference>
<keyword evidence="2" id="KW-0687">Ribonucleoprotein</keyword>
<proteinExistence type="predicted"/>
<comment type="caution">
    <text evidence="4">The sequence shown here is derived from an EMBL/GenBank/DDBJ whole genome shotgun (WGS) entry which is preliminary data.</text>
</comment>
<dbReference type="Proteomes" id="UP001196980">
    <property type="component" value="Unassembled WGS sequence"/>
</dbReference>
<gene>
    <name evidence="4" type="ORF">HWQ67_17095</name>
</gene>
<dbReference type="CDD" id="cd05688">
    <property type="entry name" value="S1_RPS1_repeat_ec3"/>
    <property type="match status" value="1"/>
</dbReference>
<dbReference type="CDD" id="cd04465">
    <property type="entry name" value="S1_RPS1_repeat_ec2_hs2"/>
    <property type="match status" value="1"/>
</dbReference>
<dbReference type="EMBL" id="JABXWD010000522">
    <property type="protein sequence ID" value="MBV6343296.1"/>
    <property type="molecule type" value="Genomic_DNA"/>
</dbReference>
<feature type="domain" description="S1 motif" evidence="3">
    <location>
        <begin position="402"/>
        <end position="467"/>
    </location>
</feature>